<proteinExistence type="predicted"/>
<evidence type="ECO:0000256" key="4">
    <source>
        <dbReference type="ARBA" id="ARBA00023136"/>
    </source>
</evidence>
<feature type="domain" description="EGF-like" evidence="10">
    <location>
        <begin position="757"/>
        <end position="794"/>
    </location>
</feature>
<dbReference type="PROSITE" id="PS50025">
    <property type="entry name" value="LAM_G_DOMAIN"/>
    <property type="match status" value="6"/>
</dbReference>
<dbReference type="Gene3D" id="2.60.120.200">
    <property type="match status" value="6"/>
</dbReference>
<dbReference type="STRING" id="147828.A0A4S2LWF5"/>
<dbReference type="PANTHER" id="PTHR15036:SF49">
    <property type="entry name" value="AXOTACTIN"/>
    <property type="match status" value="1"/>
</dbReference>
<dbReference type="PROSITE" id="PS50026">
    <property type="entry name" value="EGF_3"/>
    <property type="match status" value="2"/>
</dbReference>
<dbReference type="InterPro" id="IPR050372">
    <property type="entry name" value="Neurexin-related_CASP"/>
</dbReference>
<comment type="caution">
    <text evidence="11">The sequence shown here is derived from an EMBL/GenBank/DDBJ whole genome shotgun (WGS) entry which is preliminary data.</text>
</comment>
<keyword evidence="4 8" id="KW-0472">Membrane</keyword>
<keyword evidence="5" id="KW-1015">Disulfide bond</keyword>
<protein>
    <recommendedName>
        <fullName evidence="13">EGF-like domain-containing protein</fullName>
    </recommendedName>
</protein>
<gene>
    <name evidence="11" type="ORF">CRM22_005562</name>
</gene>
<keyword evidence="6" id="KW-0245">EGF-like domain</keyword>
<keyword evidence="3 8" id="KW-1133">Transmembrane helix</keyword>
<evidence type="ECO:0000259" key="10">
    <source>
        <dbReference type="PROSITE" id="PS50026"/>
    </source>
</evidence>
<accession>A0A4S2LWF5</accession>
<sequence length="1815" mass="203465">MNTYHLDNLCLGFALMMTLHVMGVNSGTLLFRSIDNYAVFPPFIPCPRATMSFEFQTTQPTGLLVYSEDNSTGRFLSITLLPMQRLKVELELRLPQYRTSRDHTTMVLDFPSSHWKDSAEKGQQLWHFFNMTMSSGQAGNILSGLIIHLDEKRFVHQFTPALIYSAPLSHKTPKVYFGEPLYIGQIPDHMRSDATKRSLFSAAMQPTYNGLLQNLQLGECSVQELRGYKRSEGWRICDTVTPAELSNGAVYIPDSRGLLVSGAECPHRTPTQSTEYIKPDVHIVSDLEKSSNQEQYRCFECKSDTLGFDGSSWATFIMQTNQTNDRLSVQFRTRESDQLLLYTVIKNLPDPDDPTRIQAFMAVYLLNGSLIVTVERYVQNDIPSFQTMSINRQMDCISNYGTCADKQWHQFTQALAKNTVLLSVDGQPQIKQSLPYSTGQLSIEEIYAAHSPPSSEFNTFGSSIILPRRQFRGCFRHLAVRSPVGEISLVSMKNTELVKVQLPNTVEIRQECDAKHLAPHISQSSSERSTGSRLSSFVTFSKPGGYLRTSGWRVVSSAELSFKMQTTEPDGLLLYGSSVHEYDLLEKQDARTYTPAIPGAGKAGFDIIALELREGRLVGSVNSGSGVVQLEPTHHISRELSKSVLTDGQIHNVDVKFHEGNMLIRVDNKSYISYIVERTSYKYLNLNGIFYIGGVPNTIRLVASAISPEVWSIRLNKDFVGCIGDLTVNNQLWDIDLEMRACWAEGFVHLHCYPPTSFNWCATEGCKNGGVCSSGWNRHMCDCDTTNFGGEQCSEAPLILGFNGHQWLRIQFGPFPVRSLSEELLIRFRTRQLQGLLFTTYNPSSAASDCFEVRIDSGQLLVIYDFGEERKKYTSAQFVADHRWHTLRLRRRDRYLNFSVDNYFQIYDIPRDRRFLSHKHIILGRLQPLAYYTAIETFPLISSYRPDPNTLRSVFIGHIMKFVFNGVDFLHVSKQLLNMPEYSQWKRRLEITATEGVQNPFMEYPVSLASQSSYVAVDLPDGRNGFSLQFWVKTDKDRGPLLVYTVQGIIFFALEIVNGHLEAVVRPNGKVSRTKLAVHKPITDVKWHKLQISSNPWLPEALVIGSEEGRHTVNISIPLPINNQTIFIGGYPMTGVQDEVGVNELFTSRTGFSGCVASIALDYSSDDVQRRRSSSGLPHTTAYLEQDAHTANFLSGDLSTMTRWNNVSPGCNVFSNEVRHRYDGHCTPRICHFDGRCVQQLGATRCDCSMTSLAGKYCTDVGAAIHLSSNPLGVLKFELSPPQNTTRDHLAFGIQATKRGPRSLVTIKGHGASTDFLRVSLIPLKSRHVLLVRYNMGGGQQTLLEHNVDIADGRYHVVQLIRDGANCMLRIDLEHERVNIPKGTQGMHFNDIKYIHVGTPLTTLQGDASTSRNQSSSEYDNVFEGYITGLNYNGIDLLQVVNGLIIPGIFLSAGHDVNMKSSFQPNMEHLRAAQKRSDSTVPLTANDMQVHSRQNVPTDHRSEPLIVPRINCLQPEGGYDAKTCLPSNEDGLIRPFIEFSRTAVLEETTKKPSETNHWNADQSRNKQPQPNDSGSLNIASNANMGEAGILDYHPYNQPNQRKQHNPDIGVDRAAFSGKSFQSPEEIDVFEVSHDGLKPEYAFKKHYVFNIGLIASVSVGGICVLVVITCVIYRCMRRDEGSYNVDESLAYTGEPTRTPTVIGHRSSKDPQISDSLTMRNLTKSEDEVQCLQMTGKTALIVTFSDTCKTNISTANSPCPLNSPKREAPTSPSLGSIESDKRKSDLIRIESPTERKTLSISKSKAGKKISDSQEWYV</sequence>
<feature type="compositionally biased region" description="Basic and acidic residues" evidence="7">
    <location>
        <begin position="1776"/>
        <end position="1795"/>
    </location>
</feature>
<dbReference type="SMART" id="SM00294">
    <property type="entry name" value="4.1m"/>
    <property type="match status" value="1"/>
</dbReference>
<dbReference type="Gene3D" id="2.10.25.10">
    <property type="entry name" value="Laminin"/>
    <property type="match status" value="2"/>
</dbReference>
<feature type="domain" description="Laminin G" evidence="9">
    <location>
        <begin position="303"/>
        <end position="512"/>
    </location>
</feature>
<evidence type="ECO:0000256" key="7">
    <source>
        <dbReference type="SAM" id="MobiDB-lite"/>
    </source>
</evidence>
<dbReference type="GO" id="GO:0016020">
    <property type="term" value="C:membrane"/>
    <property type="evidence" value="ECO:0007669"/>
    <property type="project" value="UniProtKB-SubCell"/>
</dbReference>
<feature type="domain" description="Laminin G" evidence="9">
    <location>
        <begin position="1264"/>
        <end position="1453"/>
    </location>
</feature>
<feature type="domain" description="EGF-like" evidence="10">
    <location>
        <begin position="1222"/>
        <end position="1259"/>
    </location>
</feature>
<dbReference type="InterPro" id="IPR027789">
    <property type="entry name" value="Syndecan/Neurexin_dom"/>
</dbReference>
<feature type="compositionally biased region" description="Polar residues" evidence="7">
    <location>
        <begin position="1555"/>
        <end position="1580"/>
    </location>
</feature>
<keyword evidence="12" id="KW-1185">Reference proteome</keyword>
<evidence type="ECO:0000256" key="2">
    <source>
        <dbReference type="ARBA" id="ARBA00022692"/>
    </source>
</evidence>
<dbReference type="InterPro" id="IPR000742">
    <property type="entry name" value="EGF"/>
</dbReference>
<evidence type="ECO:0000259" key="9">
    <source>
        <dbReference type="PROSITE" id="PS50025"/>
    </source>
</evidence>
<dbReference type="InterPro" id="IPR013320">
    <property type="entry name" value="ConA-like_dom_sf"/>
</dbReference>
<feature type="domain" description="Laminin G" evidence="9">
    <location>
        <begin position="536"/>
        <end position="752"/>
    </location>
</feature>
<feature type="region of interest" description="Disordered" evidence="7">
    <location>
        <begin position="1547"/>
        <end position="1580"/>
    </location>
</feature>
<dbReference type="InterPro" id="IPR003585">
    <property type="entry name" value="Neurexin-like"/>
</dbReference>
<dbReference type="Pfam" id="PF02210">
    <property type="entry name" value="Laminin_G_2"/>
    <property type="match status" value="5"/>
</dbReference>
<dbReference type="PANTHER" id="PTHR15036">
    <property type="entry name" value="PIKACHURIN-LIKE PROTEIN"/>
    <property type="match status" value="1"/>
</dbReference>
<organism evidence="11 12">
    <name type="scientific">Opisthorchis felineus</name>
    <dbReference type="NCBI Taxonomy" id="147828"/>
    <lineage>
        <taxon>Eukaryota</taxon>
        <taxon>Metazoa</taxon>
        <taxon>Spiralia</taxon>
        <taxon>Lophotrochozoa</taxon>
        <taxon>Platyhelminthes</taxon>
        <taxon>Trematoda</taxon>
        <taxon>Digenea</taxon>
        <taxon>Opisthorchiida</taxon>
        <taxon>Opisthorchiata</taxon>
        <taxon>Opisthorchiidae</taxon>
        <taxon>Opisthorchis</taxon>
    </lineage>
</organism>
<name>A0A4S2LWF5_OPIFE</name>
<feature type="region of interest" description="Disordered" evidence="7">
    <location>
        <begin position="1754"/>
        <end position="1815"/>
    </location>
</feature>
<dbReference type="CDD" id="cd00110">
    <property type="entry name" value="LamG"/>
    <property type="match status" value="6"/>
</dbReference>
<evidence type="ECO:0000313" key="11">
    <source>
        <dbReference type="EMBL" id="TGZ66019.1"/>
    </source>
</evidence>
<dbReference type="SMART" id="SM00282">
    <property type="entry name" value="LamG"/>
    <property type="match status" value="6"/>
</dbReference>
<feature type="domain" description="Laminin G" evidence="9">
    <location>
        <begin position="799"/>
        <end position="997"/>
    </location>
</feature>
<dbReference type="SUPFAM" id="SSF49899">
    <property type="entry name" value="Concanavalin A-like lectins/glucanases"/>
    <property type="match status" value="6"/>
</dbReference>
<feature type="domain" description="Laminin G" evidence="9">
    <location>
        <begin position="1001"/>
        <end position="1211"/>
    </location>
</feature>
<comment type="subcellular location">
    <subcellularLocation>
        <location evidence="1">Membrane</location>
        <topology evidence="1">Single-pass type I membrane protein</topology>
    </subcellularLocation>
</comment>
<evidence type="ECO:0000256" key="5">
    <source>
        <dbReference type="ARBA" id="ARBA00023157"/>
    </source>
</evidence>
<evidence type="ECO:0000256" key="6">
    <source>
        <dbReference type="PROSITE-ProRule" id="PRU00076"/>
    </source>
</evidence>
<feature type="transmembrane region" description="Helical" evidence="8">
    <location>
        <begin position="1646"/>
        <end position="1672"/>
    </location>
</feature>
<feature type="domain" description="Laminin G" evidence="9">
    <location>
        <begin position="18"/>
        <end position="237"/>
    </location>
</feature>
<evidence type="ECO:0000256" key="1">
    <source>
        <dbReference type="ARBA" id="ARBA00004479"/>
    </source>
</evidence>
<dbReference type="Pfam" id="PF01034">
    <property type="entry name" value="Syndecan"/>
    <property type="match status" value="1"/>
</dbReference>
<dbReference type="InterPro" id="IPR001791">
    <property type="entry name" value="Laminin_G"/>
</dbReference>
<dbReference type="EMBL" id="SJOL01006469">
    <property type="protein sequence ID" value="TGZ66019.1"/>
    <property type="molecule type" value="Genomic_DNA"/>
</dbReference>
<reference evidence="11 12" key="1">
    <citation type="journal article" date="2019" name="BMC Genomics">
        <title>New insights from Opisthorchis felineus genome: update on genomics of the epidemiologically important liver flukes.</title>
        <authorList>
            <person name="Ershov N.I."/>
            <person name="Mordvinov V.A."/>
            <person name="Prokhortchouk E.B."/>
            <person name="Pakharukova M.Y."/>
            <person name="Gunbin K.V."/>
            <person name="Ustyantsev K."/>
            <person name="Genaev M.A."/>
            <person name="Blinov A.G."/>
            <person name="Mazur A."/>
            <person name="Boulygina E."/>
            <person name="Tsygankova S."/>
            <person name="Khrameeva E."/>
            <person name="Chekanov N."/>
            <person name="Fan G."/>
            <person name="Xiao A."/>
            <person name="Zhang H."/>
            <person name="Xu X."/>
            <person name="Yang H."/>
            <person name="Solovyev V."/>
            <person name="Lee S.M."/>
            <person name="Liu X."/>
            <person name="Afonnikov D.A."/>
            <person name="Skryabin K.G."/>
        </authorList>
    </citation>
    <scope>NUCLEOTIDE SEQUENCE [LARGE SCALE GENOMIC DNA]</scope>
    <source>
        <strain evidence="11">AK-0245</strain>
        <tissue evidence="11">Whole organism</tissue>
    </source>
</reference>
<evidence type="ECO:0000313" key="12">
    <source>
        <dbReference type="Proteomes" id="UP000308267"/>
    </source>
</evidence>
<evidence type="ECO:0000256" key="3">
    <source>
        <dbReference type="ARBA" id="ARBA00022989"/>
    </source>
</evidence>
<keyword evidence="2 8" id="KW-0812">Transmembrane</keyword>
<dbReference type="OrthoDB" id="6275838at2759"/>
<evidence type="ECO:0000256" key="8">
    <source>
        <dbReference type="SAM" id="Phobius"/>
    </source>
</evidence>
<comment type="caution">
    <text evidence="6">Lacks conserved residue(s) required for the propagation of feature annotation.</text>
</comment>
<dbReference type="Proteomes" id="UP000308267">
    <property type="component" value="Unassembled WGS sequence"/>
</dbReference>
<evidence type="ECO:0008006" key="13">
    <source>
        <dbReference type="Google" id="ProtNLM"/>
    </source>
</evidence>